<name>A0A560HQS8_9PROT</name>
<organism evidence="3 4">
    <name type="scientific">Nitrospirillum amazonense</name>
    <dbReference type="NCBI Taxonomy" id="28077"/>
    <lineage>
        <taxon>Bacteria</taxon>
        <taxon>Pseudomonadati</taxon>
        <taxon>Pseudomonadota</taxon>
        <taxon>Alphaproteobacteria</taxon>
        <taxon>Rhodospirillales</taxon>
        <taxon>Azospirillaceae</taxon>
        <taxon>Nitrospirillum</taxon>
    </lineage>
</organism>
<reference evidence="3 4" key="1">
    <citation type="submission" date="2019-06" db="EMBL/GenBank/DDBJ databases">
        <title>Genomic Encyclopedia of Type Strains, Phase IV (KMG-V): Genome sequencing to study the core and pangenomes of soil and plant-associated prokaryotes.</title>
        <authorList>
            <person name="Whitman W."/>
        </authorList>
    </citation>
    <scope>NUCLEOTIDE SEQUENCE [LARGE SCALE GENOMIC DNA]</scope>
    <source>
        <strain evidence="3 4">BR 11140</strain>
    </source>
</reference>
<proteinExistence type="predicted"/>
<dbReference type="NCBIfam" id="TIGR03793">
    <property type="entry name" value="leader_NHLP"/>
    <property type="match status" value="1"/>
</dbReference>
<evidence type="ECO:0000259" key="2">
    <source>
        <dbReference type="Pfam" id="PF02979"/>
    </source>
</evidence>
<keyword evidence="1" id="KW-0479">Metal-binding</keyword>
<dbReference type="GO" id="GO:0003824">
    <property type="term" value="F:catalytic activity"/>
    <property type="evidence" value="ECO:0007669"/>
    <property type="project" value="InterPro"/>
</dbReference>
<dbReference type="Gene3D" id="3.90.330.10">
    <property type="entry name" value="Nitrile hydratase alpha /Thiocyanate hydrolase gamma"/>
    <property type="match status" value="2"/>
</dbReference>
<dbReference type="SUPFAM" id="SSF56209">
    <property type="entry name" value="Nitrile hydratase alpha chain"/>
    <property type="match status" value="1"/>
</dbReference>
<dbReference type="GO" id="GO:0046914">
    <property type="term" value="F:transition metal ion binding"/>
    <property type="evidence" value="ECO:0007669"/>
    <property type="project" value="InterPro"/>
</dbReference>
<gene>
    <name evidence="3" type="ORF">FBZ92_12730</name>
</gene>
<dbReference type="InterPro" id="IPR022513">
    <property type="entry name" value="TOMM_pelo"/>
</dbReference>
<dbReference type="AlphaFoldDB" id="A0A560HQS8"/>
<dbReference type="InterPro" id="IPR004232">
    <property type="entry name" value="CN_Hdrtase_a/SCN_Hdrlase_g"/>
</dbReference>
<dbReference type="EMBL" id="VITT01000027">
    <property type="protein sequence ID" value="TWB48928.1"/>
    <property type="molecule type" value="Genomic_DNA"/>
</dbReference>
<evidence type="ECO:0000256" key="1">
    <source>
        <dbReference type="ARBA" id="ARBA00022723"/>
    </source>
</evidence>
<sequence length="118" mass="12656">MSNENLDYPGGAERGVLLFECLNQKGNAQMLNEENAKVAGRIIAKAWADEGFKARLLADPSAVLAAEGVDVPAGIRLSVVENTEANYTLVLPARPTDLSDEELDGASGGWCWYCELSL</sequence>
<accession>A0A560HQS8</accession>
<dbReference type="InterPro" id="IPR036648">
    <property type="entry name" value="CN_Hdrase_a/SCN_Hdrase_g_sf"/>
</dbReference>
<dbReference type="Proteomes" id="UP000318050">
    <property type="component" value="Unassembled WGS sequence"/>
</dbReference>
<dbReference type="Pfam" id="PF02979">
    <property type="entry name" value="NHase_alpha"/>
    <property type="match status" value="1"/>
</dbReference>
<comment type="caution">
    <text evidence="3">The sequence shown here is derived from an EMBL/GenBank/DDBJ whole genome shotgun (WGS) entry which is preliminary data.</text>
</comment>
<protein>
    <submittedName>
        <fullName evidence="3">Ribosomally synthesized peptide</fullName>
    </submittedName>
</protein>
<feature type="domain" description="Nitrile hydratase alpha/Thiocyanate hydrolase gamma" evidence="2">
    <location>
        <begin position="29"/>
        <end position="91"/>
    </location>
</feature>
<evidence type="ECO:0000313" key="4">
    <source>
        <dbReference type="Proteomes" id="UP000318050"/>
    </source>
</evidence>
<evidence type="ECO:0000313" key="3">
    <source>
        <dbReference type="EMBL" id="TWB48928.1"/>
    </source>
</evidence>